<protein>
    <submittedName>
        <fullName evidence="1">Uncharacterized protein</fullName>
    </submittedName>
</protein>
<proteinExistence type="predicted"/>
<name>A0ABS5RAF9_9HYPH</name>
<dbReference type="EMBL" id="JAHCQH010000020">
    <property type="protein sequence ID" value="MBS9478654.1"/>
    <property type="molecule type" value="Genomic_DNA"/>
</dbReference>
<keyword evidence="2" id="KW-1185">Reference proteome</keyword>
<gene>
    <name evidence="1" type="ORF">KIP89_16195</name>
</gene>
<comment type="caution">
    <text evidence="1">The sequence shown here is derived from an EMBL/GenBank/DDBJ whole genome shotgun (WGS) entry which is preliminary data.</text>
</comment>
<reference evidence="1" key="1">
    <citation type="submission" date="2021-05" db="EMBL/GenBank/DDBJ databases">
        <authorList>
            <person name="Sun Q."/>
            <person name="Inoue M."/>
        </authorList>
    </citation>
    <scope>NUCLEOTIDE SEQUENCE</scope>
    <source>
        <strain evidence="1">VKM B-3255</strain>
    </source>
</reference>
<sequence length="213" mass="22897">MKLNTFGAQMVAMLGIEMSTFTETSRALREQSAQFEHDPSGRFGPDILKGRVGPGGGIDVDPFRAAFMLIALIGGGLRKEAARNVWRIWHFRLPGYTRGGFVGEEPQAQPLPSCGLTGEGRFGEAVLKIIEDEDLAARVTLLSVSPLGAEIVFDGGEVSRFTAGIPSMNRPRFYYEAKVDGVIIQGCARLFGGSATRPNRLVPAVTAAQGELV</sequence>
<evidence type="ECO:0000313" key="2">
    <source>
        <dbReference type="Proteomes" id="UP001166585"/>
    </source>
</evidence>
<dbReference type="Proteomes" id="UP001166585">
    <property type="component" value="Unassembled WGS sequence"/>
</dbReference>
<accession>A0ABS5RAF9</accession>
<organism evidence="1 2">
    <name type="scientific">Ancylobacter radicis</name>
    <dbReference type="NCBI Taxonomy" id="2836179"/>
    <lineage>
        <taxon>Bacteria</taxon>
        <taxon>Pseudomonadati</taxon>
        <taxon>Pseudomonadota</taxon>
        <taxon>Alphaproteobacteria</taxon>
        <taxon>Hyphomicrobiales</taxon>
        <taxon>Xanthobacteraceae</taxon>
        <taxon>Ancylobacter</taxon>
    </lineage>
</organism>
<evidence type="ECO:0000313" key="1">
    <source>
        <dbReference type="EMBL" id="MBS9478654.1"/>
    </source>
</evidence>
<dbReference type="RefSeq" id="WP_213756600.1">
    <property type="nucleotide sequence ID" value="NZ_JAHCQH010000020.1"/>
</dbReference>